<dbReference type="InParanoid" id="A0A1X7UPR5"/>
<protein>
    <recommendedName>
        <fullName evidence="1">Tc1-like transposase DDE domain-containing protein</fullName>
    </recommendedName>
</protein>
<organism evidence="2">
    <name type="scientific">Amphimedon queenslandica</name>
    <name type="common">Sponge</name>
    <dbReference type="NCBI Taxonomy" id="400682"/>
    <lineage>
        <taxon>Eukaryota</taxon>
        <taxon>Metazoa</taxon>
        <taxon>Porifera</taxon>
        <taxon>Demospongiae</taxon>
        <taxon>Heteroscleromorpha</taxon>
        <taxon>Haplosclerida</taxon>
        <taxon>Niphatidae</taxon>
        <taxon>Amphimedon</taxon>
    </lineage>
</organism>
<sequence>MMDNDPKHTSKKAVAWIVERNINWWKTPPESPDLNPIENLWHQLKEHIREVVKPKTKQKLVDGISEFWENVTIEQCQKYIKHLKKVVPKVIEENGPTGYYNY</sequence>
<dbReference type="Pfam" id="PF13358">
    <property type="entry name" value="DDE_3"/>
    <property type="match status" value="1"/>
</dbReference>
<reference evidence="2" key="1">
    <citation type="submission" date="2017-05" db="UniProtKB">
        <authorList>
            <consortium name="EnsemblMetazoa"/>
        </authorList>
    </citation>
    <scope>IDENTIFICATION</scope>
</reference>
<evidence type="ECO:0000313" key="2">
    <source>
        <dbReference type="EnsemblMetazoa" id="Aqu2.1.29753_001"/>
    </source>
</evidence>
<dbReference type="EnsemblMetazoa" id="Aqu2.1.29753_001">
    <property type="protein sequence ID" value="Aqu2.1.29753_001"/>
    <property type="gene ID" value="Aqu2.1.29753"/>
</dbReference>
<feature type="domain" description="Tc1-like transposase DDE" evidence="1">
    <location>
        <begin position="2"/>
        <end position="60"/>
    </location>
</feature>
<name>A0A1X7UPR5_AMPQE</name>
<evidence type="ECO:0000259" key="1">
    <source>
        <dbReference type="Pfam" id="PF13358"/>
    </source>
</evidence>
<dbReference type="GO" id="GO:0003676">
    <property type="term" value="F:nucleic acid binding"/>
    <property type="evidence" value="ECO:0007669"/>
    <property type="project" value="InterPro"/>
</dbReference>
<dbReference type="InterPro" id="IPR036397">
    <property type="entry name" value="RNaseH_sf"/>
</dbReference>
<dbReference type="InterPro" id="IPR038717">
    <property type="entry name" value="Tc1-like_DDE_dom"/>
</dbReference>
<accession>A0A1X7UPR5</accession>
<dbReference type="AlphaFoldDB" id="A0A1X7UPR5"/>
<dbReference type="Gene3D" id="3.30.420.10">
    <property type="entry name" value="Ribonuclease H-like superfamily/Ribonuclease H"/>
    <property type="match status" value="1"/>
</dbReference>
<proteinExistence type="predicted"/>
<dbReference type="OMA" id="KSWFQTD"/>